<dbReference type="SUPFAM" id="SSF51730">
    <property type="entry name" value="FAD-linked oxidoreductase"/>
    <property type="match status" value="1"/>
</dbReference>
<keyword evidence="5 8" id="KW-0274">FAD</keyword>
<gene>
    <name evidence="9" type="ORF">AOZ06_13785</name>
</gene>
<evidence type="ECO:0000256" key="4">
    <source>
        <dbReference type="ARBA" id="ARBA00022630"/>
    </source>
</evidence>
<dbReference type="GO" id="GO:0009086">
    <property type="term" value="P:methionine biosynthetic process"/>
    <property type="evidence" value="ECO:0007669"/>
    <property type="project" value="TreeGrafter"/>
</dbReference>
<dbReference type="Proteomes" id="UP000063699">
    <property type="component" value="Chromosome"/>
</dbReference>
<evidence type="ECO:0000256" key="6">
    <source>
        <dbReference type="ARBA" id="ARBA00023002"/>
    </source>
</evidence>
<evidence type="ECO:0000256" key="1">
    <source>
        <dbReference type="ARBA" id="ARBA00001974"/>
    </source>
</evidence>
<dbReference type="UniPathway" id="UPA00193"/>
<comment type="cofactor">
    <cofactor evidence="1 8">
        <name>FAD</name>
        <dbReference type="ChEBI" id="CHEBI:57692"/>
    </cofactor>
</comment>
<dbReference type="STRING" id="860235.AOZ06_13785"/>
<organism evidence="9 10">
    <name type="scientific">Kibdelosporangium phytohabitans</name>
    <dbReference type="NCBI Taxonomy" id="860235"/>
    <lineage>
        <taxon>Bacteria</taxon>
        <taxon>Bacillati</taxon>
        <taxon>Actinomycetota</taxon>
        <taxon>Actinomycetes</taxon>
        <taxon>Pseudonocardiales</taxon>
        <taxon>Pseudonocardiaceae</taxon>
        <taxon>Kibdelosporangium</taxon>
    </lineage>
</organism>
<evidence type="ECO:0000313" key="10">
    <source>
        <dbReference type="Proteomes" id="UP000063699"/>
    </source>
</evidence>
<evidence type="ECO:0000256" key="2">
    <source>
        <dbReference type="ARBA" id="ARBA00004777"/>
    </source>
</evidence>
<dbReference type="InterPro" id="IPR003171">
    <property type="entry name" value="Mehydrof_redctse-like"/>
</dbReference>
<dbReference type="GO" id="GO:0035999">
    <property type="term" value="P:tetrahydrofolate interconversion"/>
    <property type="evidence" value="ECO:0007669"/>
    <property type="project" value="UniProtKB-UniPathway"/>
</dbReference>
<sequence>MTSVLERINVGRATFSVEFMPPRDDADEQILWRSIRELEGLDPAFVSVTYGAGGSRRDRTIRTTGRVARETTLVPMAHLTAVDHSVAELRNVIGWYAAVGVHNVLALRGDPPGNPMGEWVKHPQGLSYAEDLVRLVRELGDFCVGVAAFPYGHPRCPDVEMDADRLVQKFRAGADFAVGQLCYSAEDFLRLRDRVAAKGGNAPILPGVMPLTTPKMLSKTVELSGAPVPPHIAGRLEPLTDDPKAFRAEGIDVVTEMCQELLAEGVDVLHFYTFNRAKATKEVLGRLGLMPSRTA</sequence>
<dbReference type="GO" id="GO:0106312">
    <property type="term" value="F:methylenetetrahydrofolate reductase (NADH) activity"/>
    <property type="evidence" value="ECO:0007669"/>
    <property type="project" value="UniProtKB-EC"/>
</dbReference>
<dbReference type="PANTHER" id="PTHR45754:SF3">
    <property type="entry name" value="METHYLENETETRAHYDROFOLATE REDUCTASE (NADPH)"/>
    <property type="match status" value="1"/>
</dbReference>
<keyword evidence="10" id="KW-1185">Reference proteome</keyword>
<dbReference type="Pfam" id="PF02219">
    <property type="entry name" value="MTHFR"/>
    <property type="match status" value="1"/>
</dbReference>
<comment type="catalytic activity">
    <reaction evidence="7">
        <text>(6S)-5-methyl-5,6,7,8-tetrahydrofolate + NAD(+) = (6R)-5,10-methylene-5,6,7,8-tetrahydrofolate + NADH + H(+)</text>
        <dbReference type="Rhea" id="RHEA:19821"/>
        <dbReference type="ChEBI" id="CHEBI:15378"/>
        <dbReference type="ChEBI" id="CHEBI:15636"/>
        <dbReference type="ChEBI" id="CHEBI:18608"/>
        <dbReference type="ChEBI" id="CHEBI:57540"/>
        <dbReference type="ChEBI" id="CHEBI:57945"/>
        <dbReference type="EC" id="1.5.1.54"/>
    </reaction>
    <physiologicalReaction direction="right-to-left" evidence="7">
        <dbReference type="Rhea" id="RHEA:19823"/>
    </physiologicalReaction>
</comment>
<dbReference type="CDD" id="cd00537">
    <property type="entry name" value="MTHFR"/>
    <property type="match status" value="1"/>
</dbReference>
<dbReference type="PANTHER" id="PTHR45754">
    <property type="entry name" value="METHYLENETETRAHYDROFOLATE REDUCTASE"/>
    <property type="match status" value="1"/>
</dbReference>
<evidence type="ECO:0000313" key="9">
    <source>
        <dbReference type="EMBL" id="ALG07840.1"/>
    </source>
</evidence>
<keyword evidence="4 8" id="KW-0285">Flavoprotein</keyword>
<dbReference type="OrthoDB" id="9812555at2"/>
<proteinExistence type="inferred from homology"/>
<reference evidence="9 10" key="1">
    <citation type="submission" date="2015-07" db="EMBL/GenBank/DDBJ databases">
        <title>Genome sequencing of Kibdelosporangium phytohabitans.</title>
        <authorList>
            <person name="Qin S."/>
            <person name="Xing K."/>
        </authorList>
    </citation>
    <scope>NUCLEOTIDE SEQUENCE [LARGE SCALE GENOMIC DNA]</scope>
    <source>
        <strain evidence="9 10">KLBMP1111</strain>
    </source>
</reference>
<comment type="pathway">
    <text evidence="2 8">One-carbon metabolism; tetrahydrofolate interconversion.</text>
</comment>
<evidence type="ECO:0000256" key="3">
    <source>
        <dbReference type="ARBA" id="ARBA00006743"/>
    </source>
</evidence>
<dbReference type="RefSeq" id="WP_054289750.1">
    <property type="nucleotide sequence ID" value="NZ_CP012752.1"/>
</dbReference>
<accession>A0A0N9HX98</accession>
<keyword evidence="6 8" id="KW-0560">Oxidoreductase</keyword>
<evidence type="ECO:0000256" key="5">
    <source>
        <dbReference type="ARBA" id="ARBA00022827"/>
    </source>
</evidence>
<dbReference type="AlphaFoldDB" id="A0A0N9HX98"/>
<dbReference type="KEGG" id="kphy:AOZ06_13785"/>
<dbReference type="Gene3D" id="3.20.20.220">
    <property type="match status" value="1"/>
</dbReference>
<comment type="similarity">
    <text evidence="3 8">Belongs to the methylenetetrahydrofolate reductase family.</text>
</comment>
<dbReference type="GO" id="GO:0071949">
    <property type="term" value="F:FAD binding"/>
    <property type="evidence" value="ECO:0007669"/>
    <property type="project" value="TreeGrafter"/>
</dbReference>
<name>A0A0N9HX98_9PSEU</name>
<protein>
    <recommendedName>
        <fullName evidence="8">Methylenetetrahydrofolate reductase</fullName>
    </recommendedName>
</protein>
<dbReference type="EMBL" id="CP012752">
    <property type="protein sequence ID" value="ALG07840.1"/>
    <property type="molecule type" value="Genomic_DNA"/>
</dbReference>
<evidence type="ECO:0000256" key="7">
    <source>
        <dbReference type="ARBA" id="ARBA00048628"/>
    </source>
</evidence>
<dbReference type="InterPro" id="IPR029041">
    <property type="entry name" value="FAD-linked_oxidoreductase-like"/>
</dbReference>
<dbReference type="GO" id="GO:0005829">
    <property type="term" value="C:cytosol"/>
    <property type="evidence" value="ECO:0007669"/>
    <property type="project" value="TreeGrafter"/>
</dbReference>
<evidence type="ECO:0000256" key="8">
    <source>
        <dbReference type="RuleBase" id="RU003862"/>
    </source>
</evidence>